<gene>
    <name evidence="2" type="ORF">A2572_02255</name>
</gene>
<dbReference type="EMBL" id="MFAQ01000046">
    <property type="protein sequence ID" value="OGD81322.1"/>
    <property type="molecule type" value="Genomic_DNA"/>
</dbReference>
<evidence type="ECO:0000259" key="1">
    <source>
        <dbReference type="Pfam" id="PF24963"/>
    </source>
</evidence>
<dbReference type="AlphaFoldDB" id="A0A1F5FP37"/>
<sequence length="126" mass="14346">MTLRKKFKRVIVETPFKGKDKAEEDRNITYARACARDCLVNYDEAPFLSHLLYTQEGILKDGVDEERWLGINAGLAWGEAAEATVVYIDLGTSVGMQHGITNAIHTNRPIFYRKLPNFEKLFPKTV</sequence>
<name>A0A1F5FP37_9BACT</name>
<comment type="caution">
    <text evidence="2">The sequence shown here is derived from an EMBL/GenBank/DDBJ whole genome shotgun (WGS) entry which is preliminary data.</text>
</comment>
<dbReference type="InterPro" id="IPR056670">
    <property type="entry name" value="DUF7768"/>
</dbReference>
<accession>A0A1F5FP37</accession>
<dbReference type="Proteomes" id="UP000179237">
    <property type="component" value="Unassembled WGS sequence"/>
</dbReference>
<dbReference type="Pfam" id="PF24963">
    <property type="entry name" value="DUF7768"/>
    <property type="match status" value="1"/>
</dbReference>
<organism evidence="2 3">
    <name type="scientific">Candidatus Collierbacteria bacterium RIFOXYD1_FULL_40_9</name>
    <dbReference type="NCBI Taxonomy" id="1817731"/>
    <lineage>
        <taxon>Bacteria</taxon>
        <taxon>Candidatus Collieribacteriota</taxon>
    </lineage>
</organism>
<evidence type="ECO:0000313" key="3">
    <source>
        <dbReference type="Proteomes" id="UP000179237"/>
    </source>
</evidence>
<reference evidence="2 3" key="1">
    <citation type="journal article" date="2016" name="Nat. Commun.">
        <title>Thousands of microbial genomes shed light on interconnected biogeochemical processes in an aquifer system.</title>
        <authorList>
            <person name="Anantharaman K."/>
            <person name="Brown C.T."/>
            <person name="Hug L.A."/>
            <person name="Sharon I."/>
            <person name="Castelle C.J."/>
            <person name="Probst A.J."/>
            <person name="Thomas B.C."/>
            <person name="Singh A."/>
            <person name="Wilkins M.J."/>
            <person name="Karaoz U."/>
            <person name="Brodie E.L."/>
            <person name="Williams K.H."/>
            <person name="Hubbard S.S."/>
            <person name="Banfield J.F."/>
        </authorList>
    </citation>
    <scope>NUCLEOTIDE SEQUENCE [LARGE SCALE GENOMIC DNA]</scope>
</reference>
<proteinExistence type="predicted"/>
<feature type="domain" description="DUF7768" evidence="1">
    <location>
        <begin position="8"/>
        <end position="112"/>
    </location>
</feature>
<protein>
    <recommendedName>
        <fullName evidence="1">DUF7768 domain-containing protein</fullName>
    </recommendedName>
</protein>
<evidence type="ECO:0000313" key="2">
    <source>
        <dbReference type="EMBL" id="OGD81322.1"/>
    </source>
</evidence>